<proteinExistence type="predicted"/>
<reference evidence="2 3" key="1">
    <citation type="journal article" date="2019" name="Sci. Rep.">
        <title>Orb-weaving spider Araneus ventricosus genome elucidates the spidroin gene catalogue.</title>
        <authorList>
            <person name="Kono N."/>
            <person name="Nakamura H."/>
            <person name="Ohtoshi R."/>
            <person name="Moran D.A.P."/>
            <person name="Shinohara A."/>
            <person name="Yoshida Y."/>
            <person name="Fujiwara M."/>
            <person name="Mori M."/>
            <person name="Tomita M."/>
            <person name="Arakawa K."/>
        </authorList>
    </citation>
    <scope>NUCLEOTIDE SEQUENCE [LARGE SCALE GENOMIC DNA]</scope>
</reference>
<dbReference type="AlphaFoldDB" id="A0A4Y2X854"/>
<name>A0A4Y2X854_ARAVE</name>
<evidence type="ECO:0000256" key="1">
    <source>
        <dbReference type="SAM" id="MobiDB-lite"/>
    </source>
</evidence>
<evidence type="ECO:0000313" key="3">
    <source>
        <dbReference type="Proteomes" id="UP000499080"/>
    </source>
</evidence>
<keyword evidence="3" id="KW-1185">Reference proteome</keyword>
<gene>
    <name evidence="2" type="ORF">AVEN_202795_1</name>
</gene>
<sequence length="85" mass="9674">MSNFDSTSRIIQREMDVLVILHSITRKAYIIRPYDVGKKRQLPNPRLPAYPSGCKTLQGQPGKENQPNTKEGRRAPASKTAFIEY</sequence>
<dbReference type="EMBL" id="BGPR01072477">
    <property type="protein sequence ID" value="GBO45386.1"/>
    <property type="molecule type" value="Genomic_DNA"/>
</dbReference>
<feature type="compositionally biased region" description="Polar residues" evidence="1">
    <location>
        <begin position="55"/>
        <end position="69"/>
    </location>
</feature>
<protein>
    <submittedName>
        <fullName evidence="2">Uncharacterized protein</fullName>
    </submittedName>
</protein>
<feature type="region of interest" description="Disordered" evidence="1">
    <location>
        <begin position="41"/>
        <end position="85"/>
    </location>
</feature>
<accession>A0A4Y2X854</accession>
<organism evidence="2 3">
    <name type="scientific">Araneus ventricosus</name>
    <name type="common">Orbweaver spider</name>
    <name type="synonym">Epeira ventricosa</name>
    <dbReference type="NCBI Taxonomy" id="182803"/>
    <lineage>
        <taxon>Eukaryota</taxon>
        <taxon>Metazoa</taxon>
        <taxon>Ecdysozoa</taxon>
        <taxon>Arthropoda</taxon>
        <taxon>Chelicerata</taxon>
        <taxon>Arachnida</taxon>
        <taxon>Araneae</taxon>
        <taxon>Araneomorphae</taxon>
        <taxon>Entelegynae</taxon>
        <taxon>Araneoidea</taxon>
        <taxon>Araneidae</taxon>
        <taxon>Araneus</taxon>
    </lineage>
</organism>
<dbReference type="Proteomes" id="UP000499080">
    <property type="component" value="Unassembled WGS sequence"/>
</dbReference>
<comment type="caution">
    <text evidence="2">The sequence shown here is derived from an EMBL/GenBank/DDBJ whole genome shotgun (WGS) entry which is preliminary data.</text>
</comment>
<evidence type="ECO:0000313" key="2">
    <source>
        <dbReference type="EMBL" id="GBO45386.1"/>
    </source>
</evidence>